<dbReference type="GO" id="GO:0046872">
    <property type="term" value="F:metal ion binding"/>
    <property type="evidence" value="ECO:0007669"/>
    <property type="project" value="UniProtKB-KW"/>
</dbReference>
<dbReference type="EMBL" id="CP024915">
    <property type="protein sequence ID" value="AUZ88625.1"/>
    <property type="molecule type" value="Genomic_DNA"/>
</dbReference>
<dbReference type="GO" id="GO:0062054">
    <property type="term" value="F:fluoride channel activity"/>
    <property type="evidence" value="ECO:0007669"/>
    <property type="project" value="UniProtKB-UniRule"/>
</dbReference>
<comment type="similarity">
    <text evidence="7 10">Belongs to the fluoride channel Fluc/FEX (TC 1.A.43) family.</text>
</comment>
<comment type="subcellular location">
    <subcellularLocation>
        <location evidence="1 10">Cell membrane</location>
        <topology evidence="1 10">Multi-pass membrane protein</topology>
    </subcellularLocation>
</comment>
<organism evidence="12 13">
    <name type="scientific">Arthrobacter agilis</name>
    <dbReference type="NCBI Taxonomy" id="37921"/>
    <lineage>
        <taxon>Bacteria</taxon>
        <taxon>Bacillati</taxon>
        <taxon>Actinomycetota</taxon>
        <taxon>Actinomycetes</taxon>
        <taxon>Micrococcales</taxon>
        <taxon>Micrococcaceae</taxon>
        <taxon>Arthrobacter</taxon>
    </lineage>
</organism>
<feature type="transmembrane region" description="Helical" evidence="10">
    <location>
        <begin position="114"/>
        <end position="135"/>
    </location>
</feature>
<keyword evidence="6 10" id="KW-0407">Ion channel</keyword>
<dbReference type="Pfam" id="PF02537">
    <property type="entry name" value="CRCB"/>
    <property type="match status" value="1"/>
</dbReference>
<accession>A0A2L0UHA5</accession>
<keyword evidence="4 10" id="KW-1133">Transmembrane helix</keyword>
<dbReference type="PANTHER" id="PTHR28259">
    <property type="entry name" value="FLUORIDE EXPORT PROTEIN 1-RELATED"/>
    <property type="match status" value="1"/>
</dbReference>
<evidence type="ECO:0000256" key="7">
    <source>
        <dbReference type="ARBA" id="ARBA00035120"/>
    </source>
</evidence>
<feature type="transmembrane region" description="Helical" evidence="10">
    <location>
        <begin position="51"/>
        <end position="70"/>
    </location>
</feature>
<dbReference type="InterPro" id="IPR003691">
    <property type="entry name" value="FluC"/>
</dbReference>
<evidence type="ECO:0000256" key="9">
    <source>
        <dbReference type="ARBA" id="ARBA00049940"/>
    </source>
</evidence>
<keyword evidence="10" id="KW-0479">Metal-binding</keyword>
<feature type="compositionally biased region" description="Low complexity" evidence="11">
    <location>
        <begin position="1"/>
        <end position="21"/>
    </location>
</feature>
<feature type="transmembrane region" description="Helical" evidence="10">
    <location>
        <begin position="150"/>
        <end position="170"/>
    </location>
</feature>
<keyword evidence="10" id="KW-0406">Ion transport</keyword>
<dbReference type="GO" id="GO:0005886">
    <property type="term" value="C:plasma membrane"/>
    <property type="evidence" value="ECO:0007669"/>
    <property type="project" value="UniProtKB-SubCell"/>
</dbReference>
<keyword evidence="3 10" id="KW-0812">Transmembrane</keyword>
<evidence type="ECO:0000256" key="4">
    <source>
        <dbReference type="ARBA" id="ARBA00022989"/>
    </source>
</evidence>
<keyword evidence="10" id="KW-0915">Sodium</keyword>
<protein>
    <recommendedName>
        <fullName evidence="10">Fluoride-specific ion channel FluC</fullName>
    </recommendedName>
</protein>
<keyword evidence="2 10" id="KW-1003">Cell membrane</keyword>
<feature type="region of interest" description="Disordered" evidence="11">
    <location>
        <begin position="1"/>
        <end position="45"/>
    </location>
</feature>
<dbReference type="GO" id="GO:0140114">
    <property type="term" value="P:cellular detoxification of fluoride"/>
    <property type="evidence" value="ECO:0007669"/>
    <property type="project" value="UniProtKB-UniRule"/>
</dbReference>
<keyword evidence="5 10" id="KW-0472">Membrane</keyword>
<dbReference type="PANTHER" id="PTHR28259:SF1">
    <property type="entry name" value="FLUORIDE EXPORT PROTEIN 1-RELATED"/>
    <property type="match status" value="1"/>
</dbReference>
<reference evidence="12 13" key="1">
    <citation type="submission" date="2017-11" db="EMBL/GenBank/DDBJ databases">
        <title>Draft genome of Arthrobacter agilis strain UMCV2, a plant growth-promoting rhizobacterium and biocontrol capacity of phytopathogenic fungi.</title>
        <authorList>
            <person name="Martinez-Camara R."/>
            <person name="Santoyo G."/>
            <person name="Moreno-Hagelsieb G."/>
            <person name="Valencia-Cantero E."/>
        </authorList>
    </citation>
    <scope>NUCLEOTIDE SEQUENCE [LARGE SCALE GENOMIC DNA]</scope>
    <source>
        <strain evidence="12 13">UMCV2</strain>
    </source>
</reference>
<evidence type="ECO:0000313" key="13">
    <source>
        <dbReference type="Proteomes" id="UP000239187"/>
    </source>
</evidence>
<keyword evidence="10" id="KW-0813">Transport</keyword>
<comment type="function">
    <text evidence="9 10">Fluoride-specific ion channel. Important for reducing fluoride concentration in the cell, thus reducing its toxicity.</text>
</comment>
<sequence length="184" mass="18257">MPSSTTRTGSPTGPGRQGTPGAWPWTSSRATLPESPARPTEGRVPPHLRPAALGLVFLGGSAGTLARFGLAEALPAPAGLPLPVLLINLTGAFALGLLLEVLARRGPDTGGRRAARLLLGTGFLGGFTTYSALAVDSAVLVGAGRAVEGIAYLVLSVLLGLAATAAGIAVGSRTRPPGARGAAP</sequence>
<evidence type="ECO:0000256" key="11">
    <source>
        <dbReference type="SAM" id="MobiDB-lite"/>
    </source>
</evidence>
<evidence type="ECO:0000256" key="10">
    <source>
        <dbReference type="HAMAP-Rule" id="MF_00454"/>
    </source>
</evidence>
<name>A0A2L0UHA5_9MICC</name>
<evidence type="ECO:0000256" key="6">
    <source>
        <dbReference type="ARBA" id="ARBA00023303"/>
    </source>
</evidence>
<comment type="activity regulation">
    <text evidence="10">Na(+) is not transported, but it plays an essential structural role and its presence is essential for fluoride channel function.</text>
</comment>
<gene>
    <name evidence="10" type="primary">fluC</name>
    <name evidence="10" type="synonym">crcB</name>
    <name evidence="12" type="ORF">CVO76_13985</name>
</gene>
<evidence type="ECO:0000256" key="1">
    <source>
        <dbReference type="ARBA" id="ARBA00004651"/>
    </source>
</evidence>
<feature type="transmembrane region" description="Helical" evidence="10">
    <location>
        <begin position="82"/>
        <end position="102"/>
    </location>
</feature>
<feature type="binding site" evidence="10">
    <location>
        <position position="128"/>
    </location>
    <ligand>
        <name>Na(+)</name>
        <dbReference type="ChEBI" id="CHEBI:29101"/>
        <note>structural</note>
    </ligand>
</feature>
<dbReference type="Proteomes" id="UP000239187">
    <property type="component" value="Chromosome"/>
</dbReference>
<comment type="catalytic activity">
    <reaction evidence="8">
        <text>fluoride(in) = fluoride(out)</text>
        <dbReference type="Rhea" id="RHEA:76159"/>
        <dbReference type="ChEBI" id="CHEBI:17051"/>
    </reaction>
    <physiologicalReaction direction="left-to-right" evidence="8">
        <dbReference type="Rhea" id="RHEA:76160"/>
    </physiologicalReaction>
</comment>
<evidence type="ECO:0000256" key="8">
    <source>
        <dbReference type="ARBA" id="ARBA00035585"/>
    </source>
</evidence>
<dbReference type="HAMAP" id="MF_00454">
    <property type="entry name" value="FluC"/>
    <property type="match status" value="1"/>
</dbReference>
<proteinExistence type="inferred from homology"/>
<evidence type="ECO:0000313" key="12">
    <source>
        <dbReference type="EMBL" id="AUZ88625.1"/>
    </source>
</evidence>
<feature type="binding site" evidence="10">
    <location>
        <position position="125"/>
    </location>
    <ligand>
        <name>Na(+)</name>
        <dbReference type="ChEBI" id="CHEBI:29101"/>
        <note>structural</note>
    </ligand>
</feature>
<evidence type="ECO:0000256" key="3">
    <source>
        <dbReference type="ARBA" id="ARBA00022692"/>
    </source>
</evidence>
<evidence type="ECO:0000256" key="2">
    <source>
        <dbReference type="ARBA" id="ARBA00022475"/>
    </source>
</evidence>
<evidence type="ECO:0000256" key="5">
    <source>
        <dbReference type="ARBA" id="ARBA00023136"/>
    </source>
</evidence>
<dbReference type="AlphaFoldDB" id="A0A2L0UHA5"/>